<protein>
    <submittedName>
        <fullName evidence="2">Uncharacterized protein</fullName>
    </submittedName>
</protein>
<comment type="caution">
    <text evidence="2">The sequence shown here is derived from an EMBL/GenBank/DDBJ whole genome shotgun (WGS) entry which is preliminary data.</text>
</comment>
<evidence type="ECO:0000313" key="3">
    <source>
        <dbReference type="EMBL" id="CAF2202677.1"/>
    </source>
</evidence>
<dbReference type="InterPro" id="IPR010530">
    <property type="entry name" value="B12D"/>
</dbReference>
<evidence type="ECO:0000313" key="2">
    <source>
        <dbReference type="EMBL" id="CAF2115243.1"/>
    </source>
</evidence>
<keyword evidence="1" id="KW-0812">Transmembrane</keyword>
<dbReference type="Pfam" id="PF06522">
    <property type="entry name" value="B12D"/>
    <property type="match status" value="1"/>
</dbReference>
<dbReference type="EMBL" id="CAJNRE010012975">
    <property type="protein sequence ID" value="CAF2115243.1"/>
    <property type="molecule type" value="Genomic_DNA"/>
</dbReference>
<name>A0A816V3I1_9BILA</name>
<keyword evidence="1" id="KW-1133">Transmembrane helix</keyword>
<feature type="transmembrane region" description="Helical" evidence="1">
    <location>
        <begin position="26"/>
        <end position="48"/>
    </location>
</feature>
<sequence>MSSSNRQQTSILKTKIFIASQYIEQFPLFSVVALGLVMAAGHSIRSLVYSSDVKCNRRSQDRPWETQVNDDGSFNHAKYLKLNDYTKMKKSEYEPELKD</sequence>
<dbReference type="Proteomes" id="UP000663824">
    <property type="component" value="Unassembled WGS sequence"/>
</dbReference>
<keyword evidence="1" id="KW-0472">Membrane</keyword>
<dbReference type="Proteomes" id="UP000663856">
    <property type="component" value="Unassembled WGS sequence"/>
</dbReference>
<gene>
    <name evidence="2" type="ORF">MBJ925_LOCUS24836</name>
    <name evidence="3" type="ORF">WKI299_LOCUS34583</name>
</gene>
<dbReference type="EMBL" id="CAJNRF010016425">
    <property type="protein sequence ID" value="CAF2202677.1"/>
    <property type="molecule type" value="Genomic_DNA"/>
</dbReference>
<evidence type="ECO:0000256" key="1">
    <source>
        <dbReference type="SAM" id="Phobius"/>
    </source>
</evidence>
<accession>A0A816V3I1</accession>
<organism evidence="2 4">
    <name type="scientific">Rotaria magnacalcarata</name>
    <dbReference type="NCBI Taxonomy" id="392030"/>
    <lineage>
        <taxon>Eukaryota</taxon>
        <taxon>Metazoa</taxon>
        <taxon>Spiralia</taxon>
        <taxon>Gnathifera</taxon>
        <taxon>Rotifera</taxon>
        <taxon>Eurotatoria</taxon>
        <taxon>Bdelloidea</taxon>
        <taxon>Philodinida</taxon>
        <taxon>Philodinidae</taxon>
        <taxon>Rotaria</taxon>
    </lineage>
</organism>
<reference evidence="2" key="1">
    <citation type="submission" date="2021-02" db="EMBL/GenBank/DDBJ databases">
        <authorList>
            <person name="Nowell W R."/>
        </authorList>
    </citation>
    <scope>NUCLEOTIDE SEQUENCE</scope>
</reference>
<dbReference type="AlphaFoldDB" id="A0A816V3I1"/>
<proteinExistence type="predicted"/>
<evidence type="ECO:0000313" key="4">
    <source>
        <dbReference type="Proteomes" id="UP000663824"/>
    </source>
</evidence>